<evidence type="ECO:0000256" key="12">
    <source>
        <dbReference type="ARBA" id="ARBA00041377"/>
    </source>
</evidence>
<dbReference type="Proteomes" id="UP000202485">
    <property type="component" value="Unassembled WGS sequence"/>
</dbReference>
<accession>A0A238JV10</accession>
<proteinExistence type="inferred from homology"/>
<comment type="catalytic activity">
    <reaction evidence="7">
        <text>3-dehydro-L-erythronate + ATP = 3-dehydro-4-O-phospho-L-erythronate + ADP + H(+)</text>
        <dbReference type="Rhea" id="RHEA:52552"/>
        <dbReference type="ChEBI" id="CHEBI:15378"/>
        <dbReference type="ChEBI" id="CHEBI:30616"/>
        <dbReference type="ChEBI" id="CHEBI:136592"/>
        <dbReference type="ChEBI" id="CHEBI:136670"/>
        <dbReference type="ChEBI" id="CHEBI:456216"/>
        <dbReference type="EC" id="2.7.1.217"/>
    </reaction>
</comment>
<feature type="domain" description="Four-carbon acid sugar kinase N-terminal" evidence="13">
    <location>
        <begin position="3"/>
        <end position="222"/>
    </location>
</feature>
<dbReference type="InterPro" id="IPR010737">
    <property type="entry name" value="4-carb_acid_sugar_kinase_N"/>
</dbReference>
<evidence type="ECO:0000256" key="3">
    <source>
        <dbReference type="ARBA" id="ARBA00022741"/>
    </source>
</evidence>
<keyword evidence="4" id="KW-0418">Kinase</keyword>
<comment type="catalytic activity">
    <reaction evidence="8">
        <text>3-dehydro-D-erythronate + ATP = 3-dehydro-4-O-phospho-D-erythronate + ADP + H(+)</text>
        <dbReference type="Rhea" id="RHEA:52556"/>
        <dbReference type="ChEBI" id="CHEBI:15378"/>
        <dbReference type="ChEBI" id="CHEBI:30616"/>
        <dbReference type="ChEBI" id="CHEBI:57958"/>
        <dbReference type="ChEBI" id="CHEBI:136593"/>
        <dbReference type="ChEBI" id="CHEBI:456216"/>
        <dbReference type="EC" id="2.7.1.217"/>
    </reaction>
</comment>
<gene>
    <name evidence="15" type="ORF">RUA8715_00293</name>
</gene>
<evidence type="ECO:0000313" key="16">
    <source>
        <dbReference type="Proteomes" id="UP000202485"/>
    </source>
</evidence>
<evidence type="ECO:0000313" key="15">
    <source>
        <dbReference type="EMBL" id="SMX34027.1"/>
    </source>
</evidence>
<dbReference type="EC" id="2.7.1.217" evidence="10"/>
<keyword evidence="2" id="KW-0808">Transferase</keyword>
<evidence type="ECO:0000256" key="6">
    <source>
        <dbReference type="ARBA" id="ARBA00023277"/>
    </source>
</evidence>
<dbReference type="Gene3D" id="3.40.50.10840">
    <property type="entry name" value="Putative sugar-binding, N-terminal domain"/>
    <property type="match status" value="1"/>
</dbReference>
<dbReference type="InterPro" id="IPR031475">
    <property type="entry name" value="NBD_C"/>
</dbReference>
<evidence type="ECO:0000256" key="2">
    <source>
        <dbReference type="ARBA" id="ARBA00022679"/>
    </source>
</evidence>
<evidence type="ECO:0000256" key="10">
    <source>
        <dbReference type="ARBA" id="ARBA00039095"/>
    </source>
</evidence>
<evidence type="ECO:0000256" key="8">
    <source>
        <dbReference type="ARBA" id="ARBA00036346"/>
    </source>
</evidence>
<evidence type="ECO:0000259" key="13">
    <source>
        <dbReference type="Pfam" id="PF07005"/>
    </source>
</evidence>
<dbReference type="GO" id="GO:0016301">
    <property type="term" value="F:kinase activity"/>
    <property type="evidence" value="ECO:0007669"/>
    <property type="project" value="UniProtKB-KW"/>
</dbReference>
<reference evidence="16" key="1">
    <citation type="submission" date="2017-05" db="EMBL/GenBank/DDBJ databases">
        <authorList>
            <person name="Rodrigo-Torres L."/>
            <person name="Arahal R. D."/>
            <person name="Lucena T."/>
        </authorList>
    </citation>
    <scope>NUCLEOTIDE SEQUENCE [LARGE SCALE GENOMIC DNA]</scope>
    <source>
        <strain evidence="16">CECT 8715</strain>
    </source>
</reference>
<dbReference type="InterPro" id="IPR037051">
    <property type="entry name" value="4-carb_acid_sugar_kinase_N_sf"/>
</dbReference>
<keyword evidence="3" id="KW-0547">Nucleotide-binding</keyword>
<dbReference type="OrthoDB" id="191465at2"/>
<evidence type="ECO:0000259" key="14">
    <source>
        <dbReference type="Pfam" id="PF17042"/>
    </source>
</evidence>
<comment type="similarity">
    <text evidence="1">Belongs to the four-carbon acid sugar kinase family.</text>
</comment>
<evidence type="ECO:0000256" key="4">
    <source>
        <dbReference type="ARBA" id="ARBA00022777"/>
    </source>
</evidence>
<evidence type="ECO:0000256" key="9">
    <source>
        <dbReference type="ARBA" id="ARBA00037335"/>
    </source>
</evidence>
<evidence type="ECO:0000256" key="7">
    <source>
        <dbReference type="ARBA" id="ARBA00035898"/>
    </source>
</evidence>
<keyword evidence="6" id="KW-0119">Carbohydrate metabolism</keyword>
<dbReference type="NCBIfam" id="NF043035">
    <property type="entry name" value="OxoTetrKin"/>
    <property type="match status" value="1"/>
</dbReference>
<dbReference type="InterPro" id="IPR042213">
    <property type="entry name" value="NBD_C_sf"/>
</dbReference>
<evidence type="ECO:0000256" key="11">
    <source>
        <dbReference type="ARBA" id="ARBA00039461"/>
    </source>
</evidence>
<organism evidence="15 16">
    <name type="scientific">Ruegeria arenilitoris</name>
    <dbReference type="NCBI Taxonomy" id="1173585"/>
    <lineage>
        <taxon>Bacteria</taxon>
        <taxon>Pseudomonadati</taxon>
        <taxon>Pseudomonadota</taxon>
        <taxon>Alphaproteobacteria</taxon>
        <taxon>Rhodobacterales</taxon>
        <taxon>Roseobacteraceae</taxon>
        <taxon>Ruegeria</taxon>
    </lineage>
</organism>
<dbReference type="InterPro" id="IPR050007">
    <property type="entry name" value="OtnK"/>
</dbReference>
<dbReference type="Pfam" id="PF17042">
    <property type="entry name" value="NBD_C"/>
    <property type="match status" value="1"/>
</dbReference>
<protein>
    <recommendedName>
        <fullName evidence="11">3-oxo-tetronate kinase</fullName>
        <ecNumber evidence="10">2.7.1.217</ecNumber>
    </recommendedName>
    <alternativeName>
        <fullName evidence="12">3-dehydrotetronate 4-kinase</fullName>
    </alternativeName>
</protein>
<dbReference type="GO" id="GO:0005524">
    <property type="term" value="F:ATP binding"/>
    <property type="evidence" value="ECO:0007669"/>
    <property type="project" value="UniProtKB-KW"/>
</dbReference>
<keyword evidence="16" id="KW-1185">Reference proteome</keyword>
<dbReference type="EMBL" id="FXYG01000001">
    <property type="protein sequence ID" value="SMX34027.1"/>
    <property type="molecule type" value="Genomic_DNA"/>
</dbReference>
<dbReference type="RefSeq" id="WP_093961886.1">
    <property type="nucleotide sequence ID" value="NZ_FXYG01000001.1"/>
</dbReference>
<evidence type="ECO:0000256" key="5">
    <source>
        <dbReference type="ARBA" id="ARBA00022840"/>
    </source>
</evidence>
<sequence>MKIGVIADDFTGASDIGLTLAEGGMRVGQFVGIPTGHVDQDLDAAVVALKSRTAPVDEAVRDSLAACDWLLSQGAQQIVFKVCSTFDSTAKGNIGPVLDALAERLNAPTTIVCPAFPENGRSVYQGHLFVQDKLLSESGMQNHPLTPMTDPDLRRLLATQSTGPIHHVAALVVMQGAAAIRSALPPKGHTIVDAIRDADLLEIGKAARDTLLLCGGSGIALGLPANFGFEPQHPQWDGVSGPGIVLSGSCSRATREQVARFRDVAPHREVTARDAVSGSISVEELVNWALEQKQPPLIYSSADPQVVRQAQDSFGKEKASAAIENLFSVLSRGLRAAGFRRMVIAGGETSGAVVQGLRAQQLQIGPRLAAGVPMVLLPGTPSIALALKSGNFGGPDFFADALNRMERQQ</sequence>
<dbReference type="AlphaFoldDB" id="A0A238JV10"/>
<comment type="function">
    <text evidence="9">Catalyzes the ATP-dependent phosphorylation of 3-oxo-tetronate to 3-oxo-tetronate 4-phosphate.</text>
</comment>
<keyword evidence="5" id="KW-0067">ATP-binding</keyword>
<dbReference type="Pfam" id="PF07005">
    <property type="entry name" value="SBD_N"/>
    <property type="match status" value="1"/>
</dbReference>
<name>A0A238JV10_9RHOB</name>
<dbReference type="Gene3D" id="3.40.980.20">
    <property type="entry name" value="Four-carbon acid sugar kinase, nucleotide binding domain"/>
    <property type="match status" value="1"/>
</dbReference>
<evidence type="ECO:0000256" key="1">
    <source>
        <dbReference type="ARBA" id="ARBA00005715"/>
    </source>
</evidence>
<feature type="domain" description="Four-carbon acid sugar kinase nucleotide binding" evidence="14">
    <location>
        <begin position="245"/>
        <end position="398"/>
    </location>
</feature>
<dbReference type="SUPFAM" id="SSF142764">
    <property type="entry name" value="YgbK-like"/>
    <property type="match status" value="1"/>
</dbReference>